<dbReference type="Gene3D" id="2.30.110.10">
    <property type="entry name" value="Electron Transport, Fmn-binding Protein, Chain A"/>
    <property type="match status" value="1"/>
</dbReference>
<dbReference type="OrthoDB" id="9786134at2"/>
<evidence type="ECO:0000313" key="1">
    <source>
        <dbReference type="EMBL" id="TPG34667.1"/>
    </source>
</evidence>
<comment type="caution">
    <text evidence="1">The sequence shown here is derived from an EMBL/GenBank/DDBJ whole genome shotgun (WGS) entry which is preliminary data.</text>
</comment>
<keyword evidence="2" id="KW-1185">Reference proteome</keyword>
<evidence type="ECO:0000313" key="2">
    <source>
        <dbReference type="Proteomes" id="UP000320095"/>
    </source>
</evidence>
<name>A0A502EB99_9MYCO</name>
<dbReference type="PANTHER" id="PTHR42815">
    <property type="entry name" value="FAD-BINDING, PUTATIVE (AFU_ORTHOLOGUE AFUA_6G07600)-RELATED"/>
    <property type="match status" value="1"/>
</dbReference>
<protein>
    <submittedName>
        <fullName evidence="1">Pyridoxamine 5'-phosphate oxidase family protein</fullName>
    </submittedName>
</protein>
<dbReference type="AlphaFoldDB" id="A0A502EB99"/>
<sequence>MVGRGELRSGVAAFLAGATFAAITARDDAGRLWTSPLSGPAGFLKAASPTSLLIETAFDVLSGQPVGLIVMDFATRRRLRINGTLRVAGGGTLEIDVVQAYGNCPQYIHPRRPSSDMQLLEAQLIHRGNALEADDIAQVHSSDTFFLGTTHPEYGNDASHRGGSAGFVRADAHTVTWPDFPGNNMFNSLGNLAVDPAAALLFVDFRTGRTLQLAGEAAVQWADDERSVEFQVTDTVVSSIPALRYE</sequence>
<gene>
    <name evidence="1" type="ORF">EAH80_11505</name>
</gene>
<dbReference type="Proteomes" id="UP000320095">
    <property type="component" value="Unassembled WGS sequence"/>
</dbReference>
<accession>A0A502EB99</accession>
<dbReference type="SUPFAM" id="SSF50475">
    <property type="entry name" value="FMN-binding split barrel"/>
    <property type="match status" value="1"/>
</dbReference>
<reference evidence="1 2" key="1">
    <citation type="journal article" date="2019" name="Environ. Microbiol.">
        <title>Species interactions and distinct microbial communities in high Arctic permafrost affected cryosols are associated with the CH4 and CO2 gas fluxes.</title>
        <authorList>
            <person name="Altshuler I."/>
            <person name="Hamel J."/>
            <person name="Turney S."/>
            <person name="Magnuson E."/>
            <person name="Levesque R."/>
            <person name="Greer C."/>
            <person name="Whyte L.G."/>
        </authorList>
    </citation>
    <scope>NUCLEOTIDE SEQUENCE [LARGE SCALE GENOMIC DNA]</scope>
    <source>
        <strain evidence="1 2">S5.20</strain>
    </source>
</reference>
<proteinExistence type="predicted"/>
<dbReference type="PANTHER" id="PTHR42815:SF2">
    <property type="entry name" value="FAD-BINDING, PUTATIVE (AFU_ORTHOLOGUE AFUA_6G07600)-RELATED"/>
    <property type="match status" value="1"/>
</dbReference>
<organism evidence="1 2">
    <name type="scientific">Mycolicibacterium hodleri</name>
    <dbReference type="NCBI Taxonomy" id="49897"/>
    <lineage>
        <taxon>Bacteria</taxon>
        <taxon>Bacillati</taxon>
        <taxon>Actinomycetota</taxon>
        <taxon>Actinomycetes</taxon>
        <taxon>Mycobacteriales</taxon>
        <taxon>Mycobacteriaceae</taxon>
        <taxon>Mycolicibacterium</taxon>
    </lineage>
</organism>
<dbReference type="InterPro" id="IPR012349">
    <property type="entry name" value="Split_barrel_FMN-bd"/>
</dbReference>
<dbReference type="EMBL" id="RCZG01000004">
    <property type="protein sequence ID" value="TPG34667.1"/>
    <property type="molecule type" value="Genomic_DNA"/>
</dbReference>